<sequence>MKKATNTAIRINTLHMAKAKLKTVVGNNKFVSSNGGYKGSEVYTSEFEINETLPSARTLLTKGYIQDEINSFSGATVSTRGRFMTEPEKARCPHERPLYLYIQGHSKHNVDKAIQKINEIIKTEHRSSSTRPSRFTNAPPPLMSLHSGVSSVEKICVGIENAPPGFDLRGRIIGAGGANLLYIRGETGATVILRGRGSQFIDPALGAESPEPLHLWIEHPSPVALQNAKQLAINLIQTMQSELQAYVQQQPPPVQSQQVVQQSMQHMPPAHYQPMNMGTLGQPNVVTIHREIIPHPPTMLTATVTGAPVSSHIHPPGPHGQAPGGPIPPAEHQEMQPFVPPSSCGQIMMGPPSVINQGPYPMHPSQPMPIQGMPPPGSQNSAQPMAQIYAMSQPPPQQNFMSSSGPPVNGVASFVYSQPRPNTPSQGPMHMNQQPPPTGPQPLMQLQFPPPFPPNQPPPPNSQPYQPMHQYQPVPSAVAQAPSQFVMHHGAEPPPPPQAGHEPPPPMMGGPPPQYEAQPPQMHGPPPPPSQGYLVPTSQAMQPEHAQQPPMPPPGADMHHLPEEQSLPPQPVPPPQMVPPPTVNQIPHSMSMITSVPPPSHPPPQAAPWLYQGQPMSQPPPQGQMPVQMPPTSVPHHVGPPPEMQPPMQYHAQQVHYQNGHIPAQMHYGVQSPQPQHHFEPNSDVPEHQKVLGMKRRFSEVDRPPEPLMHQIIRPPIQRHANGEADQPQHHMMHGPPGAGSNLPPGERKHLLMPPPYSDERRSMDQQFLGHNPGMEQPMNGEVPRGPPPPGPPMGMGPGAHSPWQGHFARFPPNRPPPIPREGPEQHHMMPYHGQAHPHPVGVPPPQLRLVQGVDGNRSPSQLGLLEQPHPVSMGLDYAHLQQQHQSPFTMKPGAPPPAAALVQSICNPPPPPASSPPAYTQPRPRGPPFRYHHPHQVPVSQQPNVSAPPWMN</sequence>
<accession>A0ACC2NDC2</accession>
<name>A0ACC2NDC2_9HYME</name>
<evidence type="ECO:0000313" key="1">
    <source>
        <dbReference type="EMBL" id="KAJ8669128.1"/>
    </source>
</evidence>
<organism evidence="1 2">
    <name type="scientific">Eretmocerus hayati</name>
    <dbReference type="NCBI Taxonomy" id="131215"/>
    <lineage>
        <taxon>Eukaryota</taxon>
        <taxon>Metazoa</taxon>
        <taxon>Ecdysozoa</taxon>
        <taxon>Arthropoda</taxon>
        <taxon>Hexapoda</taxon>
        <taxon>Insecta</taxon>
        <taxon>Pterygota</taxon>
        <taxon>Neoptera</taxon>
        <taxon>Endopterygota</taxon>
        <taxon>Hymenoptera</taxon>
        <taxon>Apocrita</taxon>
        <taxon>Proctotrupomorpha</taxon>
        <taxon>Chalcidoidea</taxon>
        <taxon>Aphelinidae</taxon>
        <taxon>Aphelininae</taxon>
        <taxon>Eretmocerus</taxon>
    </lineage>
</organism>
<evidence type="ECO:0000313" key="2">
    <source>
        <dbReference type="Proteomes" id="UP001239111"/>
    </source>
</evidence>
<dbReference type="Proteomes" id="UP001239111">
    <property type="component" value="Chromosome 3"/>
</dbReference>
<dbReference type="EMBL" id="CM056743">
    <property type="protein sequence ID" value="KAJ8669128.1"/>
    <property type="molecule type" value="Genomic_DNA"/>
</dbReference>
<proteinExistence type="predicted"/>
<comment type="caution">
    <text evidence="1">The sequence shown here is derived from an EMBL/GenBank/DDBJ whole genome shotgun (WGS) entry which is preliminary data.</text>
</comment>
<keyword evidence="2" id="KW-1185">Reference proteome</keyword>
<protein>
    <submittedName>
        <fullName evidence="1">Uncharacterized protein</fullName>
    </submittedName>
</protein>
<gene>
    <name evidence="1" type="ORF">QAD02_000387</name>
</gene>
<reference evidence="1" key="1">
    <citation type="submission" date="2023-04" db="EMBL/GenBank/DDBJ databases">
        <title>A chromosome-level genome assembly of the parasitoid wasp Eretmocerus hayati.</title>
        <authorList>
            <person name="Zhong Y."/>
            <person name="Liu S."/>
            <person name="Liu Y."/>
        </authorList>
    </citation>
    <scope>NUCLEOTIDE SEQUENCE</scope>
    <source>
        <strain evidence="1">ZJU_SS_LIU_2023</strain>
    </source>
</reference>